<protein>
    <submittedName>
        <fullName evidence="1">Uncharacterized protein</fullName>
    </submittedName>
</protein>
<gene>
    <name evidence="1" type="ORF">JK232_22680</name>
</gene>
<sequence length="52" mass="5430">MAERAAIFGGFAAAGAAIFTGQQAGRGRNNNGWGMKVDKIIFSDVRGLFPGE</sequence>
<reference evidence="2" key="2">
    <citation type="submission" date="2023-07" db="EMBL/GenBank/DDBJ databases">
        <title>Genome-inferred correspondence between phylogeny and metabolic traits in the wild Drosophila gut microbiome.</title>
        <authorList>
            <person name="Bueno E."/>
            <person name="Blow F."/>
            <person name="Douglas A.E."/>
        </authorList>
    </citation>
    <scope>NUCLEOTIDE SEQUENCE [LARGE SCALE GENOMIC DNA]</scope>
    <source>
        <strain evidence="2">JGM97</strain>
    </source>
</reference>
<reference evidence="1 2" key="1">
    <citation type="submission" date="2020-12" db="EMBL/GenBank/DDBJ databases">
        <authorList>
            <person name="Mcmullen J.G."/>
        </authorList>
    </citation>
    <scope>NUCLEOTIDE SEQUENCE [LARGE SCALE GENOMIC DNA]</scope>
    <source>
        <strain evidence="1 2">JGM97</strain>
    </source>
</reference>
<keyword evidence="2" id="KW-1185">Reference proteome</keyword>
<evidence type="ECO:0000313" key="2">
    <source>
        <dbReference type="Proteomes" id="UP000680634"/>
    </source>
</evidence>
<comment type="caution">
    <text evidence="1">The sequence shown here is derived from an EMBL/GenBank/DDBJ whole genome shotgun (WGS) entry which is preliminary data.</text>
</comment>
<name>A0ABS5JNV7_9GAMM</name>
<evidence type="ECO:0000313" key="1">
    <source>
        <dbReference type="EMBL" id="MBS0971683.1"/>
    </source>
</evidence>
<dbReference type="Proteomes" id="UP000680634">
    <property type="component" value="Unassembled WGS sequence"/>
</dbReference>
<dbReference type="EMBL" id="JAERKB010000026">
    <property type="protein sequence ID" value="MBS0971683.1"/>
    <property type="molecule type" value="Genomic_DNA"/>
</dbReference>
<dbReference type="RefSeq" id="WP_212589717.1">
    <property type="nucleotide sequence ID" value="NZ_JAERKB010000026.1"/>
</dbReference>
<proteinExistence type="predicted"/>
<accession>A0ABS5JNV7</accession>
<organism evidence="1 2">
    <name type="scientific">Nissabacter archeti</name>
    <dbReference type="NCBI Taxonomy" id="1917880"/>
    <lineage>
        <taxon>Bacteria</taxon>
        <taxon>Pseudomonadati</taxon>
        <taxon>Pseudomonadota</taxon>
        <taxon>Gammaproteobacteria</taxon>
        <taxon>Enterobacterales</taxon>
        <taxon>Yersiniaceae</taxon>
        <taxon>Nissabacter</taxon>
    </lineage>
</organism>